<feature type="compositionally biased region" description="Basic and acidic residues" evidence="1">
    <location>
        <begin position="140"/>
        <end position="161"/>
    </location>
</feature>
<evidence type="ECO:0000313" key="3">
    <source>
        <dbReference type="Proteomes" id="UP001295794"/>
    </source>
</evidence>
<reference evidence="2" key="1">
    <citation type="submission" date="2023-11" db="EMBL/GenBank/DDBJ databases">
        <authorList>
            <person name="De Vega J J."/>
            <person name="De Vega J J."/>
        </authorList>
    </citation>
    <scope>NUCLEOTIDE SEQUENCE</scope>
</reference>
<proteinExistence type="predicted"/>
<evidence type="ECO:0000313" key="2">
    <source>
        <dbReference type="EMBL" id="CAK5277280.1"/>
    </source>
</evidence>
<organism evidence="2 3">
    <name type="scientific">Mycena citricolor</name>
    <dbReference type="NCBI Taxonomy" id="2018698"/>
    <lineage>
        <taxon>Eukaryota</taxon>
        <taxon>Fungi</taxon>
        <taxon>Dikarya</taxon>
        <taxon>Basidiomycota</taxon>
        <taxon>Agaricomycotina</taxon>
        <taxon>Agaricomycetes</taxon>
        <taxon>Agaricomycetidae</taxon>
        <taxon>Agaricales</taxon>
        <taxon>Marasmiineae</taxon>
        <taxon>Mycenaceae</taxon>
        <taxon>Mycena</taxon>
    </lineage>
</organism>
<sequence>MMIYTRPPAMAGKGRTCRNTATPCKWTCTAWPFTTSKAVVQWSNCFLMRRDLIVASHDCDGSCAGCYSTSTLCTCSHSVHTIRDILLTTRNFLPDRASIRSPMSTSYNFPSGVPQESFLPTSSYDYQTLSESSGPQQLARSHDGDIEGTEERPQRRQRVDGPVEDGPQHAYDTAAMSADGVSVAPGRAAPASDPAAAGLLPLHINTRPPPAFFLCLSDYRTGPPVPVFLGGKFCPYAFLFPDGFPGRTRLVVVDSLVAERMCAAEGRAVFRPRAVVARTQRGELKVVRLFSYAAGGFVRLYPNNDVDVAALPPPWNVDISTDHFPSLQLLRVAVSTQIVPFVRMALQSRPQDAAADADKNSGEDNVQELPDLTNPSLLG</sequence>
<dbReference type="EMBL" id="CAVNYO010000419">
    <property type="protein sequence ID" value="CAK5277280.1"/>
    <property type="molecule type" value="Genomic_DNA"/>
</dbReference>
<keyword evidence="3" id="KW-1185">Reference proteome</keyword>
<evidence type="ECO:0000256" key="1">
    <source>
        <dbReference type="SAM" id="MobiDB-lite"/>
    </source>
</evidence>
<gene>
    <name evidence="2" type="ORF">MYCIT1_LOCUS26178</name>
</gene>
<feature type="region of interest" description="Disordered" evidence="1">
    <location>
        <begin position="125"/>
        <end position="170"/>
    </location>
</feature>
<dbReference type="Proteomes" id="UP001295794">
    <property type="component" value="Unassembled WGS sequence"/>
</dbReference>
<comment type="caution">
    <text evidence="2">The sequence shown here is derived from an EMBL/GenBank/DDBJ whole genome shotgun (WGS) entry which is preliminary data.</text>
</comment>
<name>A0AAD2HM09_9AGAR</name>
<feature type="region of interest" description="Disordered" evidence="1">
    <location>
        <begin position="352"/>
        <end position="379"/>
    </location>
</feature>
<dbReference type="AlphaFoldDB" id="A0AAD2HM09"/>
<feature type="compositionally biased region" description="Polar residues" evidence="1">
    <location>
        <begin position="125"/>
        <end position="139"/>
    </location>
</feature>
<accession>A0AAD2HM09</accession>
<protein>
    <submittedName>
        <fullName evidence="2">Uncharacterized protein</fullName>
    </submittedName>
</protein>